<keyword evidence="4" id="KW-0804">Transcription</keyword>
<accession>A0A6N4R337</accession>
<dbReference type="AlphaFoldDB" id="A0A6N4R337"/>
<feature type="DNA-binding region" description="H-T-H motif" evidence="5">
    <location>
        <begin position="31"/>
        <end position="50"/>
    </location>
</feature>
<name>A0A6N4R337_BLAVI</name>
<evidence type="ECO:0000313" key="8">
    <source>
        <dbReference type="Proteomes" id="UP000320948"/>
    </source>
</evidence>
<gene>
    <name evidence="7" type="ORF">DI628_05565</name>
</gene>
<evidence type="ECO:0000313" key="7">
    <source>
        <dbReference type="EMBL" id="TKW60383.1"/>
    </source>
</evidence>
<keyword evidence="3 5" id="KW-0238">DNA-binding</keyword>
<evidence type="ECO:0000256" key="3">
    <source>
        <dbReference type="ARBA" id="ARBA00023125"/>
    </source>
</evidence>
<dbReference type="EMBL" id="VAFM01000002">
    <property type="protein sequence ID" value="TKW60383.1"/>
    <property type="molecule type" value="Genomic_DNA"/>
</dbReference>
<dbReference type="Pfam" id="PF00440">
    <property type="entry name" value="TetR_N"/>
    <property type="match status" value="1"/>
</dbReference>
<keyword evidence="2" id="KW-0805">Transcription regulation</keyword>
<reference evidence="7 8" key="1">
    <citation type="journal article" date="2017" name="Nat. Commun.">
        <title>In situ click chemistry generation of cyclooxygenase-2 inhibitors.</title>
        <authorList>
            <person name="Bhardwaj A."/>
            <person name="Kaur J."/>
            <person name="Wuest M."/>
            <person name="Wuest F."/>
        </authorList>
    </citation>
    <scope>NUCLEOTIDE SEQUENCE [LARGE SCALE GENOMIC DNA]</scope>
    <source>
        <strain evidence="7">S2_018_000_R2_106</strain>
    </source>
</reference>
<dbReference type="PROSITE" id="PS50977">
    <property type="entry name" value="HTH_TETR_2"/>
    <property type="match status" value="1"/>
</dbReference>
<keyword evidence="1" id="KW-0678">Repressor</keyword>
<dbReference type="GO" id="GO:0000976">
    <property type="term" value="F:transcription cis-regulatory region binding"/>
    <property type="evidence" value="ECO:0007669"/>
    <property type="project" value="TreeGrafter"/>
</dbReference>
<dbReference type="InterPro" id="IPR050109">
    <property type="entry name" value="HTH-type_TetR-like_transc_reg"/>
</dbReference>
<dbReference type="SUPFAM" id="SSF48498">
    <property type="entry name" value="Tetracyclin repressor-like, C-terminal domain"/>
    <property type="match status" value="1"/>
</dbReference>
<organism evidence="7 8">
    <name type="scientific">Blastochloris viridis</name>
    <name type="common">Rhodopseudomonas viridis</name>
    <dbReference type="NCBI Taxonomy" id="1079"/>
    <lineage>
        <taxon>Bacteria</taxon>
        <taxon>Pseudomonadati</taxon>
        <taxon>Pseudomonadota</taxon>
        <taxon>Alphaproteobacteria</taxon>
        <taxon>Hyphomicrobiales</taxon>
        <taxon>Blastochloridaceae</taxon>
        <taxon>Blastochloris</taxon>
    </lineage>
</organism>
<comment type="caution">
    <text evidence="7">The sequence shown here is derived from an EMBL/GenBank/DDBJ whole genome shotgun (WGS) entry which is preliminary data.</text>
</comment>
<evidence type="ECO:0000256" key="1">
    <source>
        <dbReference type="ARBA" id="ARBA00022491"/>
    </source>
</evidence>
<dbReference type="PANTHER" id="PTHR30055:SF175">
    <property type="entry name" value="HTH-TYPE TRANSCRIPTIONAL REPRESSOR KSTR2"/>
    <property type="match status" value="1"/>
</dbReference>
<evidence type="ECO:0000256" key="5">
    <source>
        <dbReference type="PROSITE-ProRule" id="PRU00335"/>
    </source>
</evidence>
<evidence type="ECO:0000259" key="6">
    <source>
        <dbReference type="PROSITE" id="PS50977"/>
    </source>
</evidence>
<dbReference type="InterPro" id="IPR001647">
    <property type="entry name" value="HTH_TetR"/>
</dbReference>
<dbReference type="InterPro" id="IPR036271">
    <property type="entry name" value="Tet_transcr_reg_TetR-rel_C_sf"/>
</dbReference>
<dbReference type="InterPro" id="IPR009057">
    <property type="entry name" value="Homeodomain-like_sf"/>
</dbReference>
<dbReference type="Proteomes" id="UP000320948">
    <property type="component" value="Unassembled WGS sequence"/>
</dbReference>
<dbReference type="PANTHER" id="PTHR30055">
    <property type="entry name" value="HTH-TYPE TRANSCRIPTIONAL REGULATOR RUTR"/>
    <property type="match status" value="1"/>
</dbReference>
<evidence type="ECO:0000256" key="4">
    <source>
        <dbReference type="ARBA" id="ARBA00023163"/>
    </source>
</evidence>
<dbReference type="SUPFAM" id="SSF46689">
    <property type="entry name" value="Homeodomain-like"/>
    <property type="match status" value="1"/>
</dbReference>
<dbReference type="GO" id="GO:0003700">
    <property type="term" value="F:DNA-binding transcription factor activity"/>
    <property type="evidence" value="ECO:0007669"/>
    <property type="project" value="TreeGrafter"/>
</dbReference>
<evidence type="ECO:0000256" key="2">
    <source>
        <dbReference type="ARBA" id="ARBA00023015"/>
    </source>
</evidence>
<sequence>MSRSTSELTAGQLRILKAVATLLENPSNKLTVQRIATEIHVTDGAIYRHYKSKDEIFEAIAGYMESNLLGPLNAAAKQTEHTPKRLELVFEQHMAFLEGHPGLARMMLGGGSTESEPLAERLKLLNAKVRAQVVQLLKFGEAQGVLERAITPEQATEMFFGLMMGTAVCYSFALPQISASQKWRLFATACLKGGVEATQAPAGASPAVYG</sequence>
<protein>
    <submittedName>
        <fullName evidence="7">TetR family transcriptional regulator</fullName>
    </submittedName>
</protein>
<dbReference type="Gene3D" id="1.10.357.10">
    <property type="entry name" value="Tetracycline Repressor, domain 2"/>
    <property type="match status" value="1"/>
</dbReference>
<proteinExistence type="predicted"/>
<feature type="domain" description="HTH tetR-type" evidence="6">
    <location>
        <begin position="8"/>
        <end position="68"/>
    </location>
</feature>